<name>A0ABT0DXY3_9SPHN</name>
<protein>
    <submittedName>
        <fullName evidence="1">Uncharacterized protein</fullName>
    </submittedName>
</protein>
<dbReference type="RefSeq" id="WP_097091336.1">
    <property type="nucleotide sequence ID" value="NZ_JALKHS010000006.1"/>
</dbReference>
<evidence type="ECO:0000313" key="2">
    <source>
        <dbReference type="Proteomes" id="UP001203512"/>
    </source>
</evidence>
<organism evidence="1 2">
    <name type="scientific">Sphingobium agri</name>
    <dbReference type="NCBI Taxonomy" id="2933566"/>
    <lineage>
        <taxon>Bacteria</taxon>
        <taxon>Pseudomonadati</taxon>
        <taxon>Pseudomonadota</taxon>
        <taxon>Alphaproteobacteria</taxon>
        <taxon>Sphingomonadales</taxon>
        <taxon>Sphingomonadaceae</taxon>
        <taxon>Sphingobium</taxon>
    </lineage>
</organism>
<dbReference type="Proteomes" id="UP001203512">
    <property type="component" value="Unassembled WGS sequence"/>
</dbReference>
<gene>
    <name evidence="1" type="ORF">MU848_09790</name>
</gene>
<proteinExistence type="predicted"/>
<reference evidence="1 2" key="1">
    <citation type="submission" date="2022-04" db="EMBL/GenBank/DDBJ databases">
        <authorList>
            <person name="Huq M.A."/>
        </authorList>
    </citation>
    <scope>NUCLEOTIDE SEQUENCE [LARGE SCALE GENOMIC DNA]</scope>
    <source>
        <strain evidence="1 2">MAH-33</strain>
    </source>
</reference>
<dbReference type="EMBL" id="JALKHS010000006">
    <property type="protein sequence ID" value="MCK0531869.1"/>
    <property type="molecule type" value="Genomic_DNA"/>
</dbReference>
<evidence type="ECO:0000313" key="1">
    <source>
        <dbReference type="EMBL" id="MCK0531869.1"/>
    </source>
</evidence>
<accession>A0ABT0DXY3</accession>
<comment type="caution">
    <text evidence="1">The sequence shown here is derived from an EMBL/GenBank/DDBJ whole genome shotgun (WGS) entry which is preliminary data.</text>
</comment>
<keyword evidence="2" id="KW-1185">Reference proteome</keyword>
<sequence>MDRHRTDPQIVTLLLHDEEGKSWRLNIAADCLCFIGNYRRVKGFDIDAVVAFDGLRKAG</sequence>